<evidence type="ECO:0000313" key="2">
    <source>
        <dbReference type="Proteomes" id="UP000436694"/>
    </source>
</evidence>
<keyword evidence="2" id="KW-1185">Reference proteome</keyword>
<proteinExistence type="predicted"/>
<dbReference type="Proteomes" id="UP000436694">
    <property type="component" value="Unassembled WGS sequence"/>
</dbReference>
<dbReference type="AlphaFoldDB" id="A0A844AV88"/>
<sequence>MMKVVEIVSFEAATGISDADMLAAMKRTEAFLHTQPGCLMALLSKGEDGRWREIVLWRDMETAQAGSKAFEAQDFLPEVMAVIKADSLTLHHEPVQWEMAARERLQWG</sequence>
<dbReference type="EMBL" id="WIXK01000001">
    <property type="protein sequence ID" value="MQY41126.1"/>
    <property type="molecule type" value="Genomic_DNA"/>
</dbReference>
<gene>
    <name evidence="1" type="ORF">GG681_00580</name>
</gene>
<comment type="caution">
    <text evidence="1">The sequence shown here is derived from an EMBL/GenBank/DDBJ whole genome shotgun (WGS) entry which is preliminary data.</text>
</comment>
<reference evidence="1 2" key="1">
    <citation type="submission" date="2019-10" db="EMBL/GenBank/DDBJ databases">
        <title>Epibacterium sp. nov., isolated from seawater.</title>
        <authorList>
            <person name="Zhang X."/>
            <person name="Li N."/>
        </authorList>
    </citation>
    <scope>NUCLEOTIDE SEQUENCE [LARGE SCALE GENOMIC DNA]</scope>
    <source>
        <strain evidence="1 2">SM1969</strain>
    </source>
</reference>
<organism evidence="1 2">
    <name type="scientific">Tritonibacter aquimaris</name>
    <dbReference type="NCBI Taxonomy" id="2663379"/>
    <lineage>
        <taxon>Bacteria</taxon>
        <taxon>Pseudomonadati</taxon>
        <taxon>Pseudomonadota</taxon>
        <taxon>Alphaproteobacteria</taxon>
        <taxon>Rhodobacterales</taxon>
        <taxon>Paracoccaceae</taxon>
        <taxon>Tritonibacter</taxon>
    </lineage>
</organism>
<dbReference type="InterPro" id="IPR011008">
    <property type="entry name" value="Dimeric_a/b-barrel"/>
</dbReference>
<dbReference type="SUPFAM" id="SSF54909">
    <property type="entry name" value="Dimeric alpha+beta barrel"/>
    <property type="match status" value="1"/>
</dbReference>
<name>A0A844AV88_9RHOB</name>
<accession>A0A844AV88</accession>
<protein>
    <recommendedName>
        <fullName evidence="3">ABM domain-containing protein</fullName>
    </recommendedName>
</protein>
<dbReference type="Gene3D" id="3.30.70.100">
    <property type="match status" value="1"/>
</dbReference>
<evidence type="ECO:0008006" key="3">
    <source>
        <dbReference type="Google" id="ProtNLM"/>
    </source>
</evidence>
<evidence type="ECO:0000313" key="1">
    <source>
        <dbReference type="EMBL" id="MQY41126.1"/>
    </source>
</evidence>